<dbReference type="AlphaFoldDB" id="H8Z3P0"/>
<evidence type="ECO:0000256" key="8">
    <source>
        <dbReference type="ARBA" id="ARBA00022982"/>
    </source>
</evidence>
<feature type="region of interest" description="Hydrophobic" evidence="12">
    <location>
        <begin position="1"/>
        <end position="23"/>
    </location>
</feature>
<evidence type="ECO:0000256" key="6">
    <source>
        <dbReference type="ARBA" id="ARBA00022737"/>
    </source>
</evidence>
<dbReference type="SUPFAM" id="SSF54862">
    <property type="entry name" value="4Fe-4S ferredoxins"/>
    <property type="match status" value="1"/>
</dbReference>
<keyword evidence="17" id="KW-1185">Reference proteome</keyword>
<dbReference type="GO" id="GO:0051539">
    <property type="term" value="F:4 iron, 4 sulfur cluster binding"/>
    <property type="evidence" value="ECO:0007669"/>
    <property type="project" value="UniProtKB-UniRule"/>
</dbReference>
<keyword evidence="5 12" id="KW-0479">Metal-binding</keyword>
<dbReference type="NCBIfam" id="TIGR01944">
    <property type="entry name" value="rnfB"/>
    <property type="match status" value="1"/>
</dbReference>
<evidence type="ECO:0000259" key="15">
    <source>
        <dbReference type="PROSITE" id="PS51656"/>
    </source>
</evidence>
<keyword evidence="3 12" id="KW-0004">4Fe-4S</keyword>
<feature type="binding site" evidence="12 13">
    <location>
        <position position="49"/>
    </location>
    <ligand>
        <name>[4Fe-4S] cluster</name>
        <dbReference type="ChEBI" id="CHEBI:49883"/>
        <label>1</label>
    </ligand>
</feature>
<dbReference type="RefSeq" id="WP_009150432.1">
    <property type="nucleotide sequence ID" value="NZ_CP121471.1"/>
</dbReference>
<dbReference type="InterPro" id="IPR010207">
    <property type="entry name" value="Elect_transpt_cplx_RnfB/RsxB"/>
</dbReference>
<keyword evidence="6 12" id="KW-0677">Repeat</keyword>
<dbReference type="InterPro" id="IPR050294">
    <property type="entry name" value="RnfB_subfamily"/>
</dbReference>
<dbReference type="EC" id="7.-.-.-" evidence="12"/>
<proteinExistence type="inferred from homology"/>
<feature type="domain" description="4Fe-4S" evidence="15">
    <location>
        <begin position="29"/>
        <end position="88"/>
    </location>
</feature>
<feature type="binding site" evidence="12 13">
    <location>
        <position position="143"/>
    </location>
    <ligand>
        <name>[4Fe-4S] cluster</name>
        <dbReference type="ChEBI" id="CHEBI:49883"/>
        <label>3</label>
    </ligand>
</feature>
<dbReference type="Pfam" id="PF04060">
    <property type="entry name" value="FeS"/>
    <property type="match status" value="1"/>
</dbReference>
<dbReference type="PROSITE" id="PS51379">
    <property type="entry name" value="4FE4S_FER_2"/>
    <property type="match status" value="2"/>
</dbReference>
<dbReference type="InterPro" id="IPR007202">
    <property type="entry name" value="4Fe-4S_dom"/>
</dbReference>
<dbReference type="GO" id="GO:0022900">
    <property type="term" value="P:electron transport chain"/>
    <property type="evidence" value="ECO:0007669"/>
    <property type="project" value="UniProtKB-UniRule"/>
</dbReference>
<feature type="binding site" evidence="12 13">
    <location>
        <position position="46"/>
    </location>
    <ligand>
        <name>[4Fe-4S] cluster</name>
        <dbReference type="ChEBI" id="CHEBI:49883"/>
        <label>1</label>
    </ligand>
</feature>
<evidence type="ECO:0000256" key="13">
    <source>
        <dbReference type="PIRSR" id="PIRSR005784-1"/>
    </source>
</evidence>
<feature type="binding site" evidence="12 13">
    <location>
        <position position="71"/>
    </location>
    <ligand>
        <name>[4Fe-4S] cluster</name>
        <dbReference type="ChEBI" id="CHEBI:49883"/>
        <label>1</label>
    </ligand>
</feature>
<keyword evidence="1 12" id="KW-0813">Transport</keyword>
<dbReference type="HAMAP" id="MF_00463">
    <property type="entry name" value="RsxB_RnfB"/>
    <property type="match status" value="1"/>
</dbReference>
<dbReference type="Proteomes" id="UP000002964">
    <property type="component" value="Unassembled WGS sequence"/>
</dbReference>
<keyword evidence="9 12" id="KW-0408">Iron</keyword>
<organism evidence="16 17">
    <name type="scientific">Thiorhodovibrio frisius</name>
    <dbReference type="NCBI Taxonomy" id="631362"/>
    <lineage>
        <taxon>Bacteria</taxon>
        <taxon>Pseudomonadati</taxon>
        <taxon>Pseudomonadota</taxon>
        <taxon>Gammaproteobacteria</taxon>
        <taxon>Chromatiales</taxon>
        <taxon>Chromatiaceae</taxon>
        <taxon>Thiorhodovibrio</taxon>
    </lineage>
</organism>
<feature type="binding site" evidence="12 13">
    <location>
        <position position="140"/>
    </location>
    <ligand>
        <name>[4Fe-4S] cluster</name>
        <dbReference type="ChEBI" id="CHEBI:49883"/>
        <label>3</label>
    </ligand>
</feature>
<feature type="binding site" evidence="12 13">
    <location>
        <position position="116"/>
    </location>
    <ligand>
        <name>[4Fe-4S] cluster</name>
        <dbReference type="ChEBI" id="CHEBI:49883"/>
        <label>2</label>
    </ligand>
</feature>
<dbReference type="PROSITE" id="PS00198">
    <property type="entry name" value="4FE4S_FER_1"/>
    <property type="match status" value="2"/>
</dbReference>
<evidence type="ECO:0000256" key="11">
    <source>
        <dbReference type="ARBA" id="ARBA00023136"/>
    </source>
</evidence>
<dbReference type="PROSITE" id="PS51656">
    <property type="entry name" value="4FE4S"/>
    <property type="match status" value="1"/>
</dbReference>
<evidence type="ECO:0000259" key="14">
    <source>
        <dbReference type="PROSITE" id="PS51379"/>
    </source>
</evidence>
<evidence type="ECO:0000256" key="12">
    <source>
        <dbReference type="HAMAP-Rule" id="MF_00463"/>
    </source>
</evidence>
<evidence type="ECO:0000256" key="9">
    <source>
        <dbReference type="ARBA" id="ARBA00023004"/>
    </source>
</evidence>
<evidence type="ECO:0000256" key="10">
    <source>
        <dbReference type="ARBA" id="ARBA00023014"/>
    </source>
</evidence>
<dbReference type="Gene3D" id="1.10.15.40">
    <property type="entry name" value="Electron transport complex subunit B, putative Fe-S cluster"/>
    <property type="match status" value="1"/>
</dbReference>
<evidence type="ECO:0000256" key="7">
    <source>
        <dbReference type="ARBA" id="ARBA00022967"/>
    </source>
</evidence>
<dbReference type="GO" id="GO:0005886">
    <property type="term" value="C:plasma membrane"/>
    <property type="evidence" value="ECO:0007669"/>
    <property type="project" value="UniProtKB-SubCell"/>
</dbReference>
<feature type="domain" description="4Fe-4S ferredoxin-type" evidence="14">
    <location>
        <begin position="131"/>
        <end position="160"/>
    </location>
</feature>
<feature type="binding site" evidence="12 13">
    <location>
        <position position="150"/>
    </location>
    <ligand>
        <name>[4Fe-4S] cluster</name>
        <dbReference type="ChEBI" id="CHEBI:49883"/>
        <label>2</label>
    </ligand>
</feature>
<dbReference type="PANTHER" id="PTHR42859:SF3">
    <property type="entry name" value="ION-TRANSLOCATING OXIDOREDUCTASE COMPLEX SUBUNIT B"/>
    <property type="match status" value="1"/>
</dbReference>
<keyword evidence="11 12" id="KW-0472">Membrane</keyword>
<protein>
    <recommendedName>
        <fullName evidence="12">Ion-translocating oxidoreductase complex subunit B</fullName>
        <ecNumber evidence="12">7.-.-.-</ecNumber>
    </recommendedName>
    <alternativeName>
        <fullName evidence="12">Rnf electron transport complex subunit B</fullName>
    </alternativeName>
</protein>
<comment type="similarity">
    <text evidence="12">Belongs to the 4Fe4S bacterial-type ferredoxin family. RnfB subfamily.</text>
</comment>
<feature type="binding site" evidence="12 13">
    <location>
        <position position="120"/>
    </location>
    <ligand>
        <name>[4Fe-4S] cluster</name>
        <dbReference type="ChEBI" id="CHEBI:49883"/>
        <label>3</label>
    </ligand>
</feature>
<dbReference type="InterPro" id="IPR017900">
    <property type="entry name" value="4Fe4S_Fe_S_CS"/>
</dbReference>
<feature type="domain" description="4Fe-4S ferredoxin-type" evidence="14">
    <location>
        <begin position="101"/>
        <end position="130"/>
    </location>
</feature>
<comment type="subcellular location">
    <subcellularLocation>
        <location evidence="12">Cell inner membrane</location>
    </subcellularLocation>
</comment>
<evidence type="ECO:0000256" key="5">
    <source>
        <dbReference type="ARBA" id="ARBA00022723"/>
    </source>
</evidence>
<sequence>MISAILSLTALGLALGTLLGIADRFLRVPANPLEAEIEALLPGSQCGQCGYPGCAPAAAALAAGEAAVTCCPPGGRALAEALAEKLGVTLDASAVAEQVPMVAFIHERSCIGCTKCLKRCPTDAILGAKDMIHAVFADACTGCELCFADCPTECIEMRPVGYTPQTWYWPLPQANSNAGKASAPIMVTLNADGVAL</sequence>
<dbReference type="eggNOG" id="COG2878">
    <property type="taxonomic scope" value="Bacteria"/>
</dbReference>
<dbReference type="Pfam" id="PF14697">
    <property type="entry name" value="Fer4_21"/>
    <property type="match status" value="1"/>
</dbReference>
<evidence type="ECO:0000313" key="16">
    <source>
        <dbReference type="EMBL" id="EIC20029.1"/>
    </source>
</evidence>
<dbReference type="GO" id="GO:0009055">
    <property type="term" value="F:electron transfer activity"/>
    <property type="evidence" value="ECO:0007669"/>
    <property type="project" value="InterPro"/>
</dbReference>
<dbReference type="HOGENOM" id="CLU_063448_2_0_6"/>
<keyword evidence="2 12" id="KW-1003">Cell membrane</keyword>
<comment type="caution">
    <text evidence="12">Lacks conserved residue(s) required for the propagation of feature annotation.</text>
</comment>
<dbReference type="NCBIfam" id="NF003475">
    <property type="entry name" value="PRK05113.1"/>
    <property type="match status" value="1"/>
</dbReference>
<comment type="subunit">
    <text evidence="12">The complex is composed of six subunits: RnfA, RnfB, RnfC, RnfD, RnfE and RnfG.</text>
</comment>
<dbReference type="InterPro" id="IPR016463">
    <property type="entry name" value="RnfB/RsxB_Proteobac"/>
</dbReference>
<dbReference type="InterPro" id="IPR017896">
    <property type="entry name" value="4Fe4S_Fe-S-bd"/>
</dbReference>
<comment type="cofactor">
    <cofactor evidence="12 13">
        <name>[4Fe-4S] cluster</name>
        <dbReference type="ChEBI" id="CHEBI:49883"/>
    </cofactor>
    <text evidence="12 13">Binds 3 [4Fe-4S] clusters.</text>
</comment>
<keyword evidence="7 12" id="KW-1278">Translocase</keyword>
<reference evidence="17" key="1">
    <citation type="submission" date="2011-06" db="EMBL/GenBank/DDBJ databases">
        <authorList>
            <consortium name="US DOE Joint Genome Institute (JGI-PGF)"/>
            <person name="Lucas S."/>
            <person name="Han J."/>
            <person name="Lapidus A."/>
            <person name="Cheng J.-F."/>
            <person name="Goodwin L."/>
            <person name="Pitluck S."/>
            <person name="Peters L."/>
            <person name="Land M.L."/>
            <person name="Hauser L."/>
            <person name="Vogl K."/>
            <person name="Liu Z."/>
            <person name="Overmann J."/>
            <person name="Frigaard N.-U."/>
            <person name="Bryant D.A."/>
            <person name="Woyke T.J."/>
        </authorList>
    </citation>
    <scope>NUCLEOTIDE SEQUENCE [LARGE SCALE GENOMIC DNA]</scope>
    <source>
        <strain evidence="17">970</strain>
    </source>
</reference>
<name>H8Z3P0_9GAMM</name>
<feature type="binding site" evidence="12 13">
    <location>
        <position position="110"/>
    </location>
    <ligand>
        <name>[4Fe-4S] cluster</name>
        <dbReference type="ChEBI" id="CHEBI:49883"/>
        <label>2</label>
    </ligand>
</feature>
<evidence type="ECO:0000256" key="4">
    <source>
        <dbReference type="ARBA" id="ARBA00022519"/>
    </source>
</evidence>
<dbReference type="Gene3D" id="3.30.70.20">
    <property type="match status" value="1"/>
</dbReference>
<reference evidence="16 17" key="2">
    <citation type="submission" date="2011-11" db="EMBL/GenBank/DDBJ databases">
        <authorList>
            <consortium name="US DOE Joint Genome Institute"/>
            <person name="Lucas S."/>
            <person name="Han J."/>
            <person name="Lapidus A."/>
            <person name="Cheng J.-F."/>
            <person name="Goodwin L."/>
            <person name="Pitluck S."/>
            <person name="Peters L."/>
            <person name="Ovchinnikova G."/>
            <person name="Zhang X."/>
            <person name="Detter J.C."/>
            <person name="Han C."/>
            <person name="Tapia R."/>
            <person name="Land M."/>
            <person name="Hauser L."/>
            <person name="Kyrpides N."/>
            <person name="Ivanova N."/>
            <person name="Pagani I."/>
            <person name="Vogl K."/>
            <person name="Liu Z."/>
            <person name="Overmann J."/>
            <person name="Frigaard N.-U."/>
            <person name="Bryant D."/>
            <person name="Woyke T."/>
        </authorList>
    </citation>
    <scope>NUCLEOTIDE SEQUENCE [LARGE SCALE GENOMIC DNA]</scope>
    <source>
        <strain evidence="16 17">970</strain>
    </source>
</reference>
<evidence type="ECO:0000256" key="2">
    <source>
        <dbReference type="ARBA" id="ARBA00022475"/>
    </source>
</evidence>
<dbReference type="PIRSF" id="PIRSF005784">
    <property type="entry name" value="Elect_transpt_RnfB"/>
    <property type="match status" value="1"/>
</dbReference>
<feature type="binding site" evidence="12 13">
    <location>
        <position position="113"/>
    </location>
    <ligand>
        <name>[4Fe-4S] cluster</name>
        <dbReference type="ChEBI" id="CHEBI:49883"/>
        <label>2</label>
    </ligand>
</feature>
<dbReference type="STRING" id="631362.Thi970DRAFT_03641"/>
<accession>H8Z3P0</accession>
<feature type="binding site" evidence="12 13">
    <location>
        <position position="54"/>
    </location>
    <ligand>
        <name>[4Fe-4S] cluster</name>
        <dbReference type="ChEBI" id="CHEBI:49883"/>
        <label>1</label>
    </ligand>
</feature>
<keyword evidence="10 12" id="KW-0411">Iron-sulfur</keyword>
<keyword evidence="8 12" id="KW-0249">Electron transport</keyword>
<keyword evidence="4 12" id="KW-0997">Cell inner membrane</keyword>
<dbReference type="PANTHER" id="PTHR42859">
    <property type="entry name" value="OXIDOREDUCTASE"/>
    <property type="match status" value="1"/>
</dbReference>
<evidence type="ECO:0000313" key="17">
    <source>
        <dbReference type="Proteomes" id="UP000002964"/>
    </source>
</evidence>
<feature type="binding site" evidence="12 13">
    <location>
        <position position="146"/>
    </location>
    <ligand>
        <name>[4Fe-4S] cluster</name>
        <dbReference type="ChEBI" id="CHEBI:49883"/>
        <label>3</label>
    </ligand>
</feature>
<gene>
    <name evidence="12" type="primary">rnfB</name>
    <name evidence="16" type="ORF">Thi970DRAFT_03641</name>
</gene>
<dbReference type="OrthoDB" id="9789936at2"/>
<evidence type="ECO:0000256" key="3">
    <source>
        <dbReference type="ARBA" id="ARBA00022485"/>
    </source>
</evidence>
<comment type="function">
    <text evidence="12">Part of a membrane-bound complex that couples electron transfer with translocation of ions across the membrane.</text>
</comment>
<dbReference type="EMBL" id="JH603170">
    <property type="protein sequence ID" value="EIC20029.1"/>
    <property type="molecule type" value="Genomic_DNA"/>
</dbReference>
<evidence type="ECO:0000256" key="1">
    <source>
        <dbReference type="ARBA" id="ARBA00022448"/>
    </source>
</evidence>
<dbReference type="GO" id="GO:0046872">
    <property type="term" value="F:metal ion binding"/>
    <property type="evidence" value="ECO:0007669"/>
    <property type="project" value="UniProtKB-KW"/>
</dbReference>